<keyword evidence="11" id="KW-1185">Reference proteome</keyword>
<evidence type="ECO:0000313" key="10">
    <source>
        <dbReference type="EMBL" id="KAL2326652.1"/>
    </source>
</evidence>
<dbReference type="CDD" id="cd21749">
    <property type="entry name" value="ZnB-Zn_EMF2-like"/>
    <property type="match status" value="1"/>
</dbReference>
<dbReference type="InterPro" id="IPR056068">
    <property type="entry name" value="EMF2-like_DUF7651"/>
</dbReference>
<dbReference type="Pfam" id="PF09733">
    <property type="entry name" value="VEFS-Box"/>
    <property type="match status" value="1"/>
</dbReference>
<comment type="similarity">
    <text evidence="1">Belongs to the VEFS (VRN2-EMF2-FIS2-SU(Z)12) family.</text>
</comment>
<comment type="caution">
    <text evidence="10">The sequence shown here is derived from an EMBL/GenBank/DDBJ whole genome shotgun (WGS) entry which is preliminary data.</text>
</comment>
<dbReference type="EMBL" id="JBGMDY010000008">
    <property type="protein sequence ID" value="KAL2326652.1"/>
    <property type="molecule type" value="Genomic_DNA"/>
</dbReference>
<evidence type="ECO:0000259" key="9">
    <source>
        <dbReference type="Pfam" id="PF24663"/>
    </source>
</evidence>
<organism evidence="10 11">
    <name type="scientific">Flemingia macrophylla</name>
    <dbReference type="NCBI Taxonomy" id="520843"/>
    <lineage>
        <taxon>Eukaryota</taxon>
        <taxon>Viridiplantae</taxon>
        <taxon>Streptophyta</taxon>
        <taxon>Embryophyta</taxon>
        <taxon>Tracheophyta</taxon>
        <taxon>Spermatophyta</taxon>
        <taxon>Magnoliopsida</taxon>
        <taxon>eudicotyledons</taxon>
        <taxon>Gunneridae</taxon>
        <taxon>Pentapetalae</taxon>
        <taxon>rosids</taxon>
        <taxon>fabids</taxon>
        <taxon>Fabales</taxon>
        <taxon>Fabaceae</taxon>
        <taxon>Papilionoideae</taxon>
        <taxon>50 kb inversion clade</taxon>
        <taxon>NPAAA clade</taxon>
        <taxon>indigoferoid/millettioid clade</taxon>
        <taxon>Phaseoleae</taxon>
        <taxon>Flemingia</taxon>
    </lineage>
</organism>
<feature type="domain" description="DUF7651" evidence="9">
    <location>
        <begin position="62"/>
        <end position="272"/>
    </location>
</feature>
<evidence type="ECO:0000256" key="3">
    <source>
        <dbReference type="ARBA" id="ARBA00022771"/>
    </source>
</evidence>
<feature type="domain" description="Polycomb protein VEFS-Box" evidence="7">
    <location>
        <begin position="498"/>
        <end position="619"/>
    </location>
</feature>
<keyword evidence="4" id="KW-0862">Zinc</keyword>
<protein>
    <submittedName>
        <fullName evidence="10">Uncharacterized protein</fullName>
    </submittedName>
</protein>
<dbReference type="Pfam" id="PF24663">
    <property type="entry name" value="DUF7651"/>
    <property type="match status" value="1"/>
</dbReference>
<evidence type="ECO:0000313" key="11">
    <source>
        <dbReference type="Proteomes" id="UP001603857"/>
    </source>
</evidence>
<evidence type="ECO:0000259" key="7">
    <source>
        <dbReference type="Pfam" id="PF09733"/>
    </source>
</evidence>
<reference evidence="10 11" key="1">
    <citation type="submission" date="2024-08" db="EMBL/GenBank/DDBJ databases">
        <title>Insights into the chromosomal genome structure of Flemingia macrophylla.</title>
        <authorList>
            <person name="Ding Y."/>
            <person name="Zhao Y."/>
            <person name="Bi W."/>
            <person name="Wu M."/>
            <person name="Zhao G."/>
            <person name="Gong Y."/>
            <person name="Li W."/>
            <person name="Zhang P."/>
        </authorList>
    </citation>
    <scope>NUCLEOTIDE SEQUENCE [LARGE SCALE GENOMIC DNA]</scope>
    <source>
        <strain evidence="10">DYQJB</strain>
        <tissue evidence="10">Leaf</tissue>
    </source>
</reference>
<dbReference type="PANTHER" id="PTHR22597">
    <property type="entry name" value="POLYCOMB GROUP PROTEIN"/>
    <property type="match status" value="1"/>
</dbReference>
<keyword evidence="5" id="KW-0805">Transcription regulation</keyword>
<evidence type="ECO:0000259" key="8">
    <source>
        <dbReference type="Pfam" id="PF23320"/>
    </source>
</evidence>
<dbReference type="InterPro" id="IPR019135">
    <property type="entry name" value="Polycomb_protein_VEFS-Box"/>
</dbReference>
<evidence type="ECO:0000256" key="2">
    <source>
        <dbReference type="ARBA" id="ARBA00022723"/>
    </source>
</evidence>
<feature type="domain" description="Polycomb protein SUZ12-like zinc finger" evidence="8">
    <location>
        <begin position="299"/>
        <end position="367"/>
    </location>
</feature>
<dbReference type="CDD" id="cd21553">
    <property type="entry name" value="VEFS-box_EMF2-like"/>
    <property type="match status" value="1"/>
</dbReference>
<gene>
    <name evidence="10" type="ORF">Fmac_025710</name>
</gene>
<dbReference type="Pfam" id="PF23320">
    <property type="entry name" value="Zn_SUZ12"/>
    <property type="match status" value="1"/>
</dbReference>
<keyword evidence="3" id="KW-0863">Zinc-finger</keyword>
<accession>A0ABD1LSZ9</accession>
<name>A0ABD1LSZ9_9FABA</name>
<dbReference type="GO" id="GO:0005634">
    <property type="term" value="C:nucleus"/>
    <property type="evidence" value="ECO:0007669"/>
    <property type="project" value="UniProtKB-ARBA"/>
</dbReference>
<evidence type="ECO:0000256" key="1">
    <source>
        <dbReference type="ARBA" id="ARBA00007416"/>
    </source>
</evidence>
<evidence type="ECO:0000256" key="5">
    <source>
        <dbReference type="ARBA" id="ARBA00023015"/>
    </source>
</evidence>
<dbReference type="PANTHER" id="PTHR22597:SF22">
    <property type="entry name" value="POLYCOMB GROUP PROTEIN EMBRYONIC FLOWER 2-RELATED"/>
    <property type="match status" value="1"/>
</dbReference>
<evidence type="ECO:0000256" key="4">
    <source>
        <dbReference type="ARBA" id="ARBA00022833"/>
    </source>
</evidence>
<dbReference type="GO" id="GO:0008270">
    <property type="term" value="F:zinc ion binding"/>
    <property type="evidence" value="ECO:0007669"/>
    <property type="project" value="UniProtKB-KW"/>
</dbReference>
<keyword evidence="2" id="KW-0479">Metal-binding</keyword>
<proteinExistence type="inferred from homology"/>
<evidence type="ECO:0000256" key="6">
    <source>
        <dbReference type="ARBA" id="ARBA00023163"/>
    </source>
</evidence>
<dbReference type="AlphaFoldDB" id="A0ABD1LSZ9"/>
<keyword evidence="6" id="KW-0804">Transcription</keyword>
<sequence length="638" mass="72532">MPGIPVAARATSSHPDACEHLSAEEELAAEESLSIYCKPVELYNILQRRAMRNPSFLQRCLHYRIKAKHKKRIQMTVSLTRTITESQNVFPMHICLARRVTDHGTSRHSAVYRIGRIFIFRNSPGIDLNTQVQANFTLPEVNKLAEEARSCSLDILFVSTATVENLNLSSGVNSNSMPADLSHLAFFESGEYCLCGKVSLESLYMAWDCFPNFRLGQRAEIMSTVDLLPCILKSDFQNKDTRVSIQLPSNFENMSTSKQVQITISAEEFGAKEKSPYLSYAGSEVPSSSLSHMIGLREGNVMFNYRYYNNKLQRTEVTEDFTCPFCLVKCACFKGLRYHLTSSHDHFNFEFWVSDECHAVNVSVKNDITRSEIVADDVDPREQTFFFCGKRLKRRTPKDISLKSAVGLEATFPAAETDLLEKDDVGVLVPKCVIVLPVCFRSMLHAAMSLYDIAGTAASFFRSHPDRDSVQSLSDCDQAVLHFAKTRKLSIEHSDSRNSALLRKRQFFHSHKAQPMAIEQVLSDKDSEDEVDDDVADFEDRRMLENFVDVSKDEKNFMHMWNSFVRKHRVIADGHISWACEAFSKLHAPEFVQSRSLAGCWRIFMVKLYNHGLLDARTMNDCNIILEQYLTQNSDPKS</sequence>
<dbReference type="InterPro" id="IPR057540">
    <property type="entry name" value="Znf_SUZ12"/>
</dbReference>
<dbReference type="Proteomes" id="UP001603857">
    <property type="component" value="Unassembled WGS sequence"/>
</dbReference>